<sequence length="144" mass="15659">MGNCIAKLFGRGRQQNMSDLEDMVPESTLRVTTQRRGRAGKKPKNGDMVRCHYTGKLADGTIFDSSRTRGRPLSFVIGIGSVIRAWDEGVARMCLGERAYIVAPPEFAYGEEGGGLVPPGATLYFDVELLQIGDEEARSTCAVS</sequence>
<name>A0A7S0MLQ6_9CRYP</name>
<dbReference type="EMBL" id="HBEZ01037530">
    <property type="protein sequence ID" value="CAD8642949.1"/>
    <property type="molecule type" value="Transcribed_RNA"/>
</dbReference>
<keyword evidence="4 5" id="KW-0413">Isomerase</keyword>
<comment type="catalytic activity">
    <reaction evidence="1 5">
        <text>[protein]-peptidylproline (omega=180) = [protein]-peptidylproline (omega=0)</text>
        <dbReference type="Rhea" id="RHEA:16237"/>
        <dbReference type="Rhea" id="RHEA-COMP:10747"/>
        <dbReference type="Rhea" id="RHEA-COMP:10748"/>
        <dbReference type="ChEBI" id="CHEBI:83833"/>
        <dbReference type="ChEBI" id="CHEBI:83834"/>
        <dbReference type="EC" id="5.2.1.8"/>
    </reaction>
</comment>
<dbReference type="EC" id="5.2.1.8" evidence="2 5"/>
<accession>A0A7S0MLQ6</accession>
<protein>
    <recommendedName>
        <fullName evidence="2 5">peptidylprolyl isomerase</fullName>
        <ecNumber evidence="2 5">5.2.1.8</ecNumber>
    </recommendedName>
</protein>
<evidence type="ECO:0000256" key="1">
    <source>
        <dbReference type="ARBA" id="ARBA00000971"/>
    </source>
</evidence>
<evidence type="ECO:0000259" key="6">
    <source>
        <dbReference type="PROSITE" id="PS50059"/>
    </source>
</evidence>
<evidence type="ECO:0000256" key="4">
    <source>
        <dbReference type="ARBA" id="ARBA00023235"/>
    </source>
</evidence>
<dbReference type="InterPro" id="IPR001179">
    <property type="entry name" value="PPIase_FKBP_dom"/>
</dbReference>
<evidence type="ECO:0000313" key="7">
    <source>
        <dbReference type="EMBL" id="CAD8642949.1"/>
    </source>
</evidence>
<evidence type="ECO:0000256" key="3">
    <source>
        <dbReference type="ARBA" id="ARBA00023110"/>
    </source>
</evidence>
<keyword evidence="3 5" id="KW-0697">Rotamase</keyword>
<evidence type="ECO:0000256" key="2">
    <source>
        <dbReference type="ARBA" id="ARBA00013194"/>
    </source>
</evidence>
<dbReference type="PROSITE" id="PS50059">
    <property type="entry name" value="FKBP_PPIASE"/>
    <property type="match status" value="1"/>
</dbReference>
<dbReference type="SUPFAM" id="SSF54534">
    <property type="entry name" value="FKBP-like"/>
    <property type="match status" value="1"/>
</dbReference>
<reference evidence="7" key="1">
    <citation type="submission" date="2021-01" db="EMBL/GenBank/DDBJ databases">
        <authorList>
            <person name="Corre E."/>
            <person name="Pelletier E."/>
            <person name="Niang G."/>
            <person name="Scheremetjew M."/>
            <person name="Finn R."/>
            <person name="Kale V."/>
            <person name="Holt S."/>
            <person name="Cochrane G."/>
            <person name="Meng A."/>
            <person name="Brown T."/>
            <person name="Cohen L."/>
        </authorList>
    </citation>
    <scope>NUCLEOTIDE SEQUENCE</scope>
    <source>
        <strain evidence="7">CCAP979/52</strain>
    </source>
</reference>
<dbReference type="Pfam" id="PF00254">
    <property type="entry name" value="FKBP_C"/>
    <property type="match status" value="1"/>
</dbReference>
<dbReference type="PANTHER" id="PTHR10516">
    <property type="entry name" value="PEPTIDYL-PROLYL CIS-TRANS ISOMERASE"/>
    <property type="match status" value="1"/>
</dbReference>
<proteinExistence type="predicted"/>
<dbReference type="PANTHER" id="PTHR10516:SF443">
    <property type="entry name" value="FK506-BINDING PROTEIN 59-RELATED"/>
    <property type="match status" value="1"/>
</dbReference>
<dbReference type="Gene3D" id="3.10.50.40">
    <property type="match status" value="1"/>
</dbReference>
<dbReference type="InterPro" id="IPR050689">
    <property type="entry name" value="FKBP-type_PPIase"/>
</dbReference>
<dbReference type="AlphaFoldDB" id="A0A7S0MLQ6"/>
<dbReference type="InterPro" id="IPR046357">
    <property type="entry name" value="PPIase_dom_sf"/>
</dbReference>
<dbReference type="FunFam" id="3.10.50.40:FF:000006">
    <property type="entry name" value="Peptidyl-prolyl cis-trans isomerase"/>
    <property type="match status" value="1"/>
</dbReference>
<gene>
    <name evidence="7" type="ORF">CCUR1050_LOCUS20633</name>
</gene>
<feature type="domain" description="PPIase FKBP-type" evidence="6">
    <location>
        <begin position="46"/>
        <end position="133"/>
    </location>
</feature>
<evidence type="ECO:0000256" key="5">
    <source>
        <dbReference type="PROSITE-ProRule" id="PRU00277"/>
    </source>
</evidence>
<dbReference type="GO" id="GO:0003755">
    <property type="term" value="F:peptidyl-prolyl cis-trans isomerase activity"/>
    <property type="evidence" value="ECO:0007669"/>
    <property type="project" value="UniProtKB-KW"/>
</dbReference>
<organism evidence="7">
    <name type="scientific">Cryptomonas curvata</name>
    <dbReference type="NCBI Taxonomy" id="233186"/>
    <lineage>
        <taxon>Eukaryota</taxon>
        <taxon>Cryptophyceae</taxon>
        <taxon>Cryptomonadales</taxon>
        <taxon>Cryptomonadaceae</taxon>
        <taxon>Cryptomonas</taxon>
    </lineage>
</organism>